<dbReference type="AlphaFoldDB" id="A0A5B9FYF5"/>
<reference evidence="1 2" key="1">
    <citation type="submission" date="2019-08" db="EMBL/GenBank/DDBJ databases">
        <title>Flavobacterium alkalisoli sp. nov., isolated from rhizosphere soil of Suaeda salsa.</title>
        <authorList>
            <person name="Sun J.-Q."/>
            <person name="Xu L."/>
        </authorList>
    </citation>
    <scope>NUCLEOTIDE SEQUENCE [LARGE SCALE GENOMIC DNA]</scope>
    <source>
        <strain evidence="1 2">XS-5</strain>
    </source>
</reference>
<dbReference type="OrthoDB" id="921445at2"/>
<dbReference type="KEGG" id="fak:FUA48_17835"/>
<accession>A0A5B9FYF5</accession>
<protein>
    <submittedName>
        <fullName evidence="1">Porin family protein</fullName>
    </submittedName>
</protein>
<gene>
    <name evidence="1" type="ORF">FUA48_17835</name>
</gene>
<evidence type="ECO:0000313" key="2">
    <source>
        <dbReference type="Proteomes" id="UP000321222"/>
    </source>
</evidence>
<proteinExistence type="predicted"/>
<evidence type="ECO:0000313" key="1">
    <source>
        <dbReference type="EMBL" id="QEE51361.1"/>
    </source>
</evidence>
<organism evidence="1 2">
    <name type="scientific">Flavobacterium alkalisoli</name>
    <dbReference type="NCBI Taxonomy" id="2602769"/>
    <lineage>
        <taxon>Bacteria</taxon>
        <taxon>Pseudomonadati</taxon>
        <taxon>Bacteroidota</taxon>
        <taxon>Flavobacteriia</taxon>
        <taxon>Flavobacteriales</taxon>
        <taxon>Flavobacteriaceae</taxon>
        <taxon>Flavobacterium</taxon>
    </lineage>
</organism>
<name>A0A5B9FYF5_9FLAO</name>
<dbReference type="Proteomes" id="UP000321222">
    <property type="component" value="Chromosome"/>
</dbReference>
<dbReference type="RefSeq" id="WP_147584855.1">
    <property type="nucleotide sequence ID" value="NZ_CP042831.1"/>
</dbReference>
<dbReference type="EMBL" id="CP042831">
    <property type="protein sequence ID" value="QEE51361.1"/>
    <property type="molecule type" value="Genomic_DNA"/>
</dbReference>
<sequence>MKNFYTLLLVLTSFISYSQITYKQGYFINNNGEKTTCLIKDMAWKNSPLDFEYKLAENSESITATVNDVAEFNVDNSYKFKRFNLDIELSSNYVDKLDVTSEPAWEKKTLFLKVLLEGDLDLYQFEDGNIVKYFYSADDKQTATQLLYKKYVVDGMIKENNNYRQQLFNLMRDRINTVNRFKNIDYKKSSLTKLFSEYNGESNNNYTLKHNKSKITLKFTPAVGFTSFAFKNAVNKTYNFKMEPSQTYSIGAEMEYTLPFNNNKWSLFINPSYNIYNSSYKNRNYNVETDYKFLQVPIGVRYSMFFNSDSKVFINGSYNLNFLTGNSKITYNNSELEIGKNSSFAFGAGYGFKNYSIEARYILDHSILGPYTVWTSEYNSLNVILGYRFL</sequence>
<keyword evidence="2" id="KW-1185">Reference proteome</keyword>